<evidence type="ECO:0000313" key="2">
    <source>
        <dbReference type="Proteomes" id="UP000642070"/>
    </source>
</evidence>
<evidence type="ECO:0000313" key="1">
    <source>
        <dbReference type="EMBL" id="GGM35612.1"/>
    </source>
</evidence>
<proteinExistence type="predicted"/>
<dbReference type="AlphaFoldDB" id="A0A917WWJ9"/>
<organism evidence="1 2">
    <name type="scientific">Dactylosporangium sucinum</name>
    <dbReference type="NCBI Taxonomy" id="1424081"/>
    <lineage>
        <taxon>Bacteria</taxon>
        <taxon>Bacillati</taxon>
        <taxon>Actinomycetota</taxon>
        <taxon>Actinomycetes</taxon>
        <taxon>Micromonosporales</taxon>
        <taxon>Micromonosporaceae</taxon>
        <taxon>Dactylosporangium</taxon>
    </lineage>
</organism>
<sequence>MTDRSSATDSAVTDSAKIVAFTQDGCRVIVMDTISLASAEDAGQVIITGSHGGMSAGEYARQARVACVICNDAGFGKNNAGVAGLCDLDRDGIAGVAVGHLTARLGDGNDVWSNGVVSFVNETAKAAGFAVGWAIQDQVRRYLGGRSESGLPGEGR</sequence>
<comment type="caution">
    <text evidence="1">The sequence shown here is derived from an EMBL/GenBank/DDBJ whole genome shotgun (WGS) entry which is preliminary data.</text>
</comment>
<gene>
    <name evidence="1" type="ORF">GCM10007977_041280</name>
</gene>
<reference evidence="1" key="1">
    <citation type="journal article" date="2014" name="Int. J. Syst. Evol. Microbiol.">
        <title>Complete genome sequence of Corynebacterium casei LMG S-19264T (=DSM 44701T), isolated from a smear-ripened cheese.</title>
        <authorList>
            <consortium name="US DOE Joint Genome Institute (JGI-PGF)"/>
            <person name="Walter F."/>
            <person name="Albersmeier A."/>
            <person name="Kalinowski J."/>
            <person name="Ruckert C."/>
        </authorList>
    </citation>
    <scope>NUCLEOTIDE SEQUENCE</scope>
    <source>
        <strain evidence="1">JCM 19831</strain>
    </source>
</reference>
<accession>A0A917WWJ9</accession>
<dbReference type="RefSeq" id="WP_190251522.1">
    <property type="nucleotide sequence ID" value="NZ_BMPI01000019.1"/>
</dbReference>
<reference evidence="1" key="2">
    <citation type="submission" date="2020-09" db="EMBL/GenBank/DDBJ databases">
        <authorList>
            <person name="Sun Q."/>
            <person name="Ohkuma M."/>
        </authorList>
    </citation>
    <scope>NUCLEOTIDE SEQUENCE</scope>
    <source>
        <strain evidence="1">JCM 19831</strain>
    </source>
</reference>
<name>A0A917WWJ9_9ACTN</name>
<protein>
    <submittedName>
        <fullName evidence="1">Uncharacterized protein</fullName>
    </submittedName>
</protein>
<keyword evidence="2" id="KW-1185">Reference proteome</keyword>
<dbReference type="Proteomes" id="UP000642070">
    <property type="component" value="Unassembled WGS sequence"/>
</dbReference>
<dbReference type="EMBL" id="BMPI01000019">
    <property type="protein sequence ID" value="GGM35612.1"/>
    <property type="molecule type" value="Genomic_DNA"/>
</dbReference>